<dbReference type="AlphaFoldDB" id="A0A3A6PAN6"/>
<dbReference type="PIRSF" id="PIRSF000812">
    <property type="entry name" value="AAD"/>
    <property type="match status" value="1"/>
</dbReference>
<dbReference type="InterPro" id="IPR043519">
    <property type="entry name" value="NT_sf"/>
</dbReference>
<dbReference type="SUPFAM" id="SSF81631">
    <property type="entry name" value="PAP/OAS1 substrate-binding domain"/>
    <property type="match status" value="1"/>
</dbReference>
<dbReference type="Proteomes" id="UP000267798">
    <property type="component" value="Unassembled WGS sequence"/>
</dbReference>
<dbReference type="RefSeq" id="WP_120113922.1">
    <property type="nucleotide sequence ID" value="NZ_QXQB01000006.1"/>
</dbReference>
<dbReference type="EMBL" id="QXQB01000006">
    <property type="protein sequence ID" value="RJX37367.1"/>
    <property type="molecule type" value="Genomic_DNA"/>
</dbReference>
<proteinExistence type="predicted"/>
<dbReference type="InterPro" id="IPR007530">
    <property type="entry name" value="Aminoglycoside_adenylylTfrase"/>
</dbReference>
<name>A0A3A6PAN6_9BACL</name>
<sequence>MRTEAEMLGLILGFANKQPGIRAVIMNGSRVNPHAAKDRFQDYDIVYYVTDVQEWITDRSWISRFGDILIMQTPDEGTLIQDEPRASFGYLMLFMDGNRIDLTFAPASQLESMRHDSLSLVLLDKDARVGKLPPPNIDDYRTKEPSAKHFAECCNEFWWVSTYIAKGLWRGELYYAKFHLERPVRDMLIYMLDWYIGCQSDFKANPGKLGKYYEELLPPELWAKFRQTFPNDGSDQIWQSLFVMSELFRETAHTVAQHYGFVYNEDEDRNVTAYLHRVQASASS</sequence>
<dbReference type="OrthoDB" id="9776406at2"/>
<gene>
    <name evidence="1" type="primary">ant(6)</name>
    <name evidence="1" type="ORF">D3P09_23745</name>
</gene>
<comment type="caution">
    <text evidence="1">The sequence shown here is derived from an EMBL/GenBank/DDBJ whole genome shotgun (WGS) entry which is preliminary data.</text>
</comment>
<keyword evidence="1" id="KW-0548">Nucleotidyltransferase</keyword>
<dbReference type="Gene3D" id="1.20.120.330">
    <property type="entry name" value="Nucleotidyltransferases domain 2"/>
    <property type="match status" value="1"/>
</dbReference>
<keyword evidence="1" id="KW-0808">Transferase</keyword>
<dbReference type="Gene3D" id="3.30.460.10">
    <property type="entry name" value="Beta Polymerase, domain 2"/>
    <property type="match status" value="1"/>
</dbReference>
<dbReference type="Pfam" id="PF04439">
    <property type="entry name" value="Adenyl_transf"/>
    <property type="match status" value="1"/>
</dbReference>
<evidence type="ECO:0000313" key="2">
    <source>
        <dbReference type="Proteomes" id="UP000267798"/>
    </source>
</evidence>
<dbReference type="GO" id="GO:0016779">
    <property type="term" value="F:nucleotidyltransferase activity"/>
    <property type="evidence" value="ECO:0007669"/>
    <property type="project" value="UniProtKB-KW"/>
</dbReference>
<dbReference type="SUPFAM" id="SSF81301">
    <property type="entry name" value="Nucleotidyltransferase"/>
    <property type="match status" value="1"/>
</dbReference>
<organism evidence="1 2">
    <name type="scientific">Paenibacillus pinisoli</name>
    <dbReference type="NCBI Taxonomy" id="1276110"/>
    <lineage>
        <taxon>Bacteria</taxon>
        <taxon>Bacillati</taxon>
        <taxon>Bacillota</taxon>
        <taxon>Bacilli</taxon>
        <taxon>Bacillales</taxon>
        <taxon>Paenibacillaceae</taxon>
        <taxon>Paenibacillus</taxon>
    </lineage>
</organism>
<reference evidence="1 2" key="1">
    <citation type="submission" date="2018-09" db="EMBL/GenBank/DDBJ databases">
        <title>Paenibacillus aracenensis nov. sp. isolated from a cave in southern Spain.</title>
        <authorList>
            <person name="Jurado V."/>
            <person name="Gutierrez-Patricio S."/>
            <person name="Gonzalez-Pimentel J.L."/>
            <person name="Miller A.Z."/>
            <person name="Laiz L."/>
            <person name="Saiz-Jimenez C."/>
        </authorList>
    </citation>
    <scope>NUCLEOTIDE SEQUENCE [LARGE SCALE GENOMIC DNA]</scope>
    <source>
        <strain evidence="1 2">JCM 19203</strain>
    </source>
</reference>
<protein>
    <submittedName>
        <fullName evidence="1">Aminoglycoside 6-adenylyltransferase</fullName>
    </submittedName>
</protein>
<evidence type="ECO:0000313" key="1">
    <source>
        <dbReference type="EMBL" id="RJX37367.1"/>
    </source>
</evidence>
<accession>A0A3A6PAN6</accession>
<keyword evidence="2" id="KW-1185">Reference proteome</keyword>